<keyword evidence="8" id="KW-0812">Transmembrane</keyword>
<reference evidence="9" key="3">
    <citation type="submission" date="2025-09" db="UniProtKB">
        <authorList>
            <consortium name="Ensembl"/>
        </authorList>
    </citation>
    <scope>IDENTIFICATION</scope>
    <source>
        <strain evidence="9">Thoroughbred</strain>
    </source>
</reference>
<evidence type="ECO:0000313" key="11">
    <source>
        <dbReference type="VGNC" id="VGNC:56674"/>
    </source>
</evidence>
<evidence type="ECO:0000313" key="10">
    <source>
        <dbReference type="Proteomes" id="UP000002281"/>
    </source>
</evidence>
<keyword evidence="8" id="KW-1133">Transmembrane helix</keyword>
<dbReference type="Bgee" id="ENSECAG00000019886">
    <property type="expression patterns" value="Expressed in zone of skin and 19 other cell types or tissues"/>
</dbReference>
<keyword evidence="10" id="KW-1185">Reference proteome</keyword>
<evidence type="ECO:0000256" key="1">
    <source>
        <dbReference type="ARBA" id="ARBA00004236"/>
    </source>
</evidence>
<evidence type="ECO:0000256" key="7">
    <source>
        <dbReference type="SAM" id="MobiDB-lite"/>
    </source>
</evidence>
<keyword evidence="3" id="KW-0732">Signal</keyword>
<reference evidence="9 10" key="1">
    <citation type="journal article" date="2009" name="Science">
        <title>Genome sequence, comparative analysis, and population genetics of the domestic horse.</title>
        <authorList>
            <consortium name="Broad Institute Genome Sequencing Platform"/>
            <consortium name="Broad Institute Whole Genome Assembly Team"/>
            <person name="Wade C.M."/>
            <person name="Giulotto E."/>
            <person name="Sigurdsson S."/>
            <person name="Zoli M."/>
            <person name="Gnerre S."/>
            <person name="Imsland F."/>
            <person name="Lear T.L."/>
            <person name="Adelson D.L."/>
            <person name="Bailey E."/>
            <person name="Bellone R.R."/>
            <person name="Bloecker H."/>
            <person name="Distl O."/>
            <person name="Edgar R.C."/>
            <person name="Garber M."/>
            <person name="Leeb T."/>
            <person name="Mauceli E."/>
            <person name="MacLeod J.N."/>
            <person name="Penedo M.C.T."/>
            <person name="Raison J.M."/>
            <person name="Sharpe T."/>
            <person name="Vogel J."/>
            <person name="Andersson L."/>
            <person name="Antczak D.F."/>
            <person name="Biagi T."/>
            <person name="Binns M.M."/>
            <person name="Chowdhary B.P."/>
            <person name="Coleman S.J."/>
            <person name="Della Valle G."/>
            <person name="Fryc S."/>
            <person name="Guerin G."/>
            <person name="Hasegawa T."/>
            <person name="Hill E.W."/>
            <person name="Jurka J."/>
            <person name="Kiialainen A."/>
            <person name="Lindgren G."/>
            <person name="Liu J."/>
            <person name="Magnani E."/>
            <person name="Mickelson J.R."/>
            <person name="Murray J."/>
            <person name="Nergadze S.G."/>
            <person name="Onofrio R."/>
            <person name="Pedroni S."/>
            <person name="Piras M.F."/>
            <person name="Raudsepp T."/>
            <person name="Rocchi M."/>
            <person name="Roeed K.H."/>
            <person name="Ryder O.A."/>
            <person name="Searle S."/>
            <person name="Skow L."/>
            <person name="Swinburne J.E."/>
            <person name="Syvaenen A.C."/>
            <person name="Tozaki T."/>
            <person name="Valberg S.J."/>
            <person name="Vaudin M."/>
            <person name="White J.R."/>
            <person name="Zody M.C."/>
            <person name="Lander E.S."/>
            <person name="Lindblad-Toh K."/>
        </authorList>
    </citation>
    <scope>NUCLEOTIDE SEQUENCE [LARGE SCALE GENOMIC DNA]</scope>
    <source>
        <strain evidence="9 10">Thoroughbred</strain>
    </source>
</reference>
<dbReference type="VGNC" id="VGNC:56674">
    <property type="gene designation" value="LY6G6D"/>
</dbReference>
<evidence type="ECO:0000256" key="3">
    <source>
        <dbReference type="ARBA" id="ARBA00022729"/>
    </source>
</evidence>
<comment type="subcellular location">
    <subcellularLocation>
        <location evidence="1">Cell membrane</location>
    </subcellularLocation>
</comment>
<gene>
    <name evidence="9 11" type="primary">LY6G6D</name>
</gene>
<feature type="compositionally biased region" description="Low complexity" evidence="7">
    <location>
        <begin position="136"/>
        <end position="156"/>
    </location>
</feature>
<dbReference type="PANTHER" id="PTHR32286">
    <property type="entry name" value="LYMPHOCYTE ANTIGEN 6 COMPLEX LOCUS PROTEIN G6F"/>
    <property type="match status" value="1"/>
</dbReference>
<keyword evidence="5" id="KW-1015">Disulfide bond</keyword>
<protein>
    <submittedName>
        <fullName evidence="9">Lymphocyte antigen 6 family member G6D</fullName>
    </submittedName>
</protein>
<feature type="transmembrane region" description="Helical" evidence="8">
    <location>
        <begin position="16"/>
        <end position="40"/>
    </location>
</feature>
<evidence type="ECO:0000256" key="4">
    <source>
        <dbReference type="ARBA" id="ARBA00023136"/>
    </source>
</evidence>
<dbReference type="Proteomes" id="UP000002281">
    <property type="component" value="Chromosome 20"/>
</dbReference>
<evidence type="ECO:0000256" key="6">
    <source>
        <dbReference type="ARBA" id="ARBA00023180"/>
    </source>
</evidence>
<evidence type="ECO:0000256" key="8">
    <source>
        <dbReference type="SAM" id="Phobius"/>
    </source>
</evidence>
<dbReference type="GO" id="GO:0005886">
    <property type="term" value="C:plasma membrane"/>
    <property type="evidence" value="ECO:0007669"/>
    <property type="project" value="UniProtKB-SubCell"/>
</dbReference>
<evidence type="ECO:0000256" key="2">
    <source>
        <dbReference type="ARBA" id="ARBA00022475"/>
    </source>
</evidence>
<organism evidence="9 10">
    <name type="scientific">Equus caballus</name>
    <name type="common">Horse</name>
    <dbReference type="NCBI Taxonomy" id="9796"/>
    <lineage>
        <taxon>Eukaryota</taxon>
        <taxon>Metazoa</taxon>
        <taxon>Chordata</taxon>
        <taxon>Craniata</taxon>
        <taxon>Vertebrata</taxon>
        <taxon>Euteleostomi</taxon>
        <taxon>Mammalia</taxon>
        <taxon>Eutheria</taxon>
        <taxon>Laurasiatheria</taxon>
        <taxon>Perissodactyla</taxon>
        <taxon>Equidae</taxon>
        <taxon>Equus</taxon>
    </lineage>
</organism>
<dbReference type="GeneTree" id="ENSGT00390000015960"/>
<feature type="region of interest" description="Disordered" evidence="7">
    <location>
        <begin position="136"/>
        <end position="207"/>
    </location>
</feature>
<name>F7BUM1_HORSE</name>
<accession>F7BUM1</accession>
<dbReference type="PaxDb" id="9796-ENSECAP00000017320"/>
<keyword evidence="4 8" id="KW-0472">Membrane</keyword>
<reference evidence="9" key="2">
    <citation type="submission" date="2025-08" db="UniProtKB">
        <authorList>
            <consortium name="Ensembl"/>
        </authorList>
    </citation>
    <scope>IDENTIFICATION</scope>
    <source>
        <strain evidence="9">Thoroughbred</strain>
    </source>
</reference>
<dbReference type="Ensembl" id="ENSECAT00000021053.4">
    <property type="protein sequence ID" value="ENSECAP00000017320.4"/>
    <property type="gene ID" value="ENSECAG00000058483.1"/>
</dbReference>
<evidence type="ECO:0000313" key="9">
    <source>
        <dbReference type="Ensembl" id="ENSECAP00000017320.4"/>
    </source>
</evidence>
<keyword evidence="6" id="KW-0325">Glycoprotein</keyword>
<proteinExistence type="predicted"/>
<keyword evidence="2" id="KW-1003">Cell membrane</keyword>
<dbReference type="AlphaFoldDB" id="F7BUM1"/>
<dbReference type="InParanoid" id="F7BUM1"/>
<dbReference type="InterPro" id="IPR026524">
    <property type="entry name" value="LY6G6d/LY6G6f"/>
</dbReference>
<dbReference type="HOGENOM" id="CLU_1824727_0_0_1"/>
<sequence length="227" mass="25157">MDASPALCAPSRGWDLSWILMLVLTAGQGFAILVLSIMLWRQRVQRAQCRGNRMRCYDCGGGPSSSCKETVTTCGEGERCGFLERKPRNKPSGNRRCFLRGHRIPLGCLKSHPLCPRREVLKPGVQHPSLILSLSLSDRDSSPSSLRGSPSLQSSGNRVGGRRDLHNPQGLLRRRPVQQRCGSELCGPSMHLGRSSHRPGLARARTVERVVRVDKGREQGSKRMKEI</sequence>
<evidence type="ECO:0000256" key="5">
    <source>
        <dbReference type="ARBA" id="ARBA00023157"/>
    </source>
</evidence>
<dbReference type="PANTHER" id="PTHR32286:SF9">
    <property type="entry name" value="LYMPHOCYTE ANTIGEN 6 COMPLEX LOCUS PROTEIN G6D"/>
    <property type="match status" value="1"/>
</dbReference>